<gene>
    <name evidence="1" type="ORF">NEIELOOT_01426</name>
</gene>
<name>D4DQT5_NEIEG</name>
<comment type="caution">
    <text evidence="1">The sequence shown here is derived from an EMBL/GenBank/DDBJ whole genome shotgun (WGS) entry which is preliminary data.</text>
</comment>
<dbReference type="Proteomes" id="UP000005536">
    <property type="component" value="Unassembled WGS sequence"/>
</dbReference>
<proteinExistence type="predicted"/>
<organism evidence="1 2">
    <name type="scientific">Neisseria elongata subsp. glycolytica ATCC 29315</name>
    <dbReference type="NCBI Taxonomy" id="546263"/>
    <lineage>
        <taxon>Bacteria</taxon>
        <taxon>Pseudomonadati</taxon>
        <taxon>Pseudomonadota</taxon>
        <taxon>Betaproteobacteria</taxon>
        <taxon>Neisseriales</taxon>
        <taxon>Neisseriaceae</taxon>
        <taxon>Neisseria</taxon>
    </lineage>
</organism>
<dbReference type="AlphaFoldDB" id="D4DQT5"/>
<sequence length="77" mass="8990">MPSPQPSSTGEGANCSRFKRCRSSEKEYPKHQRREFFRQPLSQGRWNKRRERFFRRPLNPSVGCVPQGAHAVGWGCR</sequence>
<reference evidence="1 2" key="1">
    <citation type="submission" date="2010-02" db="EMBL/GenBank/DDBJ databases">
        <authorList>
            <person name="Weinstock G."/>
            <person name="Sodergren E."/>
            <person name="Clifton S."/>
            <person name="Fulton L."/>
            <person name="Fulton B."/>
            <person name="Courtney L."/>
            <person name="Fronick C."/>
            <person name="Harrison M."/>
            <person name="Strong C."/>
            <person name="Farmer C."/>
            <person name="Delahaunty K."/>
            <person name="Markovic C."/>
            <person name="Hall O."/>
            <person name="Minx P."/>
            <person name="Tomlinson C."/>
            <person name="Mitreva M."/>
            <person name="Nelson J."/>
            <person name="Hou S."/>
            <person name="Wollam A."/>
            <person name="Pepin K.H."/>
            <person name="Johnson M."/>
            <person name="Bhonagiri V."/>
            <person name="Zhang X."/>
            <person name="Suruliraj S."/>
            <person name="Warren W."/>
            <person name="Chinwalla A."/>
            <person name="Mardis E.R."/>
            <person name="Wilson R.K."/>
        </authorList>
    </citation>
    <scope>NUCLEOTIDE SEQUENCE [LARGE SCALE GENOMIC DNA]</scope>
    <source>
        <strain evidence="1 2">ATCC 29315</strain>
    </source>
</reference>
<evidence type="ECO:0000313" key="1">
    <source>
        <dbReference type="EMBL" id="EFE49683.1"/>
    </source>
</evidence>
<protein>
    <submittedName>
        <fullName evidence="1">Uncharacterized protein</fullName>
    </submittedName>
</protein>
<accession>D4DQT5</accession>
<evidence type="ECO:0000313" key="2">
    <source>
        <dbReference type="Proteomes" id="UP000005536"/>
    </source>
</evidence>
<dbReference type="EMBL" id="ADBF01000042">
    <property type="protein sequence ID" value="EFE49683.1"/>
    <property type="molecule type" value="Genomic_DNA"/>
</dbReference>